<sequence>MGEEDGHGKKEGLRVRSSQHSARLEKEEEPVQNPRRTGKGGDISTWKNSAVKMKECLRTQERWKTKNSHWMRESQE</sequence>
<dbReference type="Proteomes" id="UP000299084">
    <property type="component" value="Unassembled WGS sequence"/>
</dbReference>
<proteinExistence type="predicted"/>
<organism evidence="2 3">
    <name type="scientific">Camelus dromedarius</name>
    <name type="common">Dromedary</name>
    <name type="synonym">Arabian camel</name>
    <dbReference type="NCBI Taxonomy" id="9838"/>
    <lineage>
        <taxon>Eukaryota</taxon>
        <taxon>Metazoa</taxon>
        <taxon>Chordata</taxon>
        <taxon>Craniata</taxon>
        <taxon>Vertebrata</taxon>
        <taxon>Euteleostomi</taxon>
        <taxon>Mammalia</taxon>
        <taxon>Eutheria</taxon>
        <taxon>Laurasiatheria</taxon>
        <taxon>Artiodactyla</taxon>
        <taxon>Tylopoda</taxon>
        <taxon>Camelidae</taxon>
        <taxon>Camelus</taxon>
    </lineage>
</organism>
<accession>A0A5N4C1Y5</accession>
<feature type="region of interest" description="Disordered" evidence="1">
    <location>
        <begin position="1"/>
        <end position="48"/>
    </location>
</feature>
<keyword evidence="3" id="KW-1185">Reference proteome</keyword>
<reference evidence="2 3" key="2">
    <citation type="journal article" date="2019" name="Mol. Ecol. Resour.">
        <title>Improving Illumina assemblies with Hi-C and long reads: an example with the North African dromedary.</title>
        <authorList>
            <person name="Elbers J.P."/>
            <person name="Rogers M.F."/>
            <person name="Perelman P.L."/>
            <person name="Proskuryakova A.A."/>
            <person name="Serdyukova N.A."/>
            <person name="Johnson W.E."/>
            <person name="Horin P."/>
            <person name="Corander J."/>
            <person name="Murphy D."/>
            <person name="Burger P.A."/>
        </authorList>
    </citation>
    <scope>NUCLEOTIDE SEQUENCE [LARGE SCALE GENOMIC DNA]</scope>
    <source>
        <strain evidence="2">Drom800</strain>
        <tissue evidence="2">Blood</tissue>
    </source>
</reference>
<evidence type="ECO:0000313" key="2">
    <source>
        <dbReference type="EMBL" id="KAB1252867.1"/>
    </source>
</evidence>
<comment type="caution">
    <text evidence="2">The sequence shown here is derived from an EMBL/GenBank/DDBJ whole genome shotgun (WGS) entry which is preliminary data.</text>
</comment>
<protein>
    <submittedName>
        <fullName evidence="2">Uncharacterized protein</fullName>
    </submittedName>
</protein>
<reference evidence="2" key="1">
    <citation type="submission" date="2014-12" db="EMBL/GenBank/DDBJ databases">
        <authorList>
            <person name="Fitak R."/>
            <person name="Mohandesan E."/>
            <person name="Burger P.A."/>
            <person name="Jukka C."/>
        </authorList>
    </citation>
    <scope>NUCLEOTIDE SEQUENCE</scope>
    <source>
        <strain evidence="2">Drom800</strain>
        <tissue evidence="2">Blood</tissue>
    </source>
</reference>
<dbReference type="EMBL" id="JWIN03000037">
    <property type="protein sequence ID" value="KAB1252868.1"/>
    <property type="molecule type" value="Genomic_DNA"/>
</dbReference>
<feature type="compositionally biased region" description="Basic and acidic residues" evidence="1">
    <location>
        <begin position="1"/>
        <end position="14"/>
    </location>
</feature>
<dbReference type="AlphaFoldDB" id="A0A5N4C1Y5"/>
<gene>
    <name evidence="2" type="ORF">Cadr_000002865</name>
</gene>
<name>A0A5N4C1Y5_CAMDR</name>
<dbReference type="EMBL" id="JWIN03000037">
    <property type="protein sequence ID" value="KAB1252867.1"/>
    <property type="molecule type" value="Genomic_DNA"/>
</dbReference>
<evidence type="ECO:0000256" key="1">
    <source>
        <dbReference type="SAM" id="MobiDB-lite"/>
    </source>
</evidence>
<evidence type="ECO:0000313" key="3">
    <source>
        <dbReference type="Proteomes" id="UP000299084"/>
    </source>
</evidence>